<dbReference type="PANTHER" id="PTHR33570:SF10">
    <property type="entry name" value="GAMMA-CARBOXYMUCONOLACTONE DECARBOXYLASE"/>
    <property type="match status" value="1"/>
</dbReference>
<dbReference type="Pfam" id="PF02627">
    <property type="entry name" value="CMD"/>
    <property type="match status" value="3"/>
</dbReference>
<reference evidence="3 4" key="1">
    <citation type="journal article" date="2012" name="J. Bacteriol.">
        <title>Genome sequence of the soybean symbiont Sinorhizobium fredii HH103.</title>
        <authorList>
            <person name="Weidner S."/>
            <person name="Becker A."/>
            <person name="Bonilla I."/>
            <person name="Jaenicke S."/>
            <person name="Lloret J."/>
            <person name="Margaret I."/>
            <person name="Puhler A."/>
            <person name="Ruiz-Sainz J.E."/>
            <person name="Schneiker-Bekel S."/>
            <person name="Szczepanowski R."/>
            <person name="Vinardell J.M."/>
            <person name="Zehner S."/>
            <person name="Gottfert M."/>
        </authorList>
    </citation>
    <scope>NUCLEOTIDE SEQUENCE [LARGE SCALE GENOMIC DNA]</scope>
    <source>
        <strain evidence="3 4">HH103</strain>
    </source>
</reference>
<accession>G9AAZ3</accession>
<dbReference type="HOGENOM" id="CLU_637562_0_0_5"/>
<dbReference type="Proteomes" id="UP000007735">
    <property type="component" value="Chromosome"/>
</dbReference>
<dbReference type="AlphaFoldDB" id="G9AAZ3"/>
<feature type="domain" description="Carboxymuconolactone decarboxylase-like" evidence="2">
    <location>
        <begin position="215"/>
        <end position="298"/>
    </location>
</feature>
<dbReference type="KEGG" id="sfh:SFHH103_00271"/>
<dbReference type="SUPFAM" id="SSF69118">
    <property type="entry name" value="AhpD-like"/>
    <property type="match status" value="2"/>
</dbReference>
<dbReference type="EMBL" id="HE616890">
    <property type="protein sequence ID" value="CCE94773.1"/>
    <property type="molecule type" value="Genomic_DNA"/>
</dbReference>
<dbReference type="PANTHER" id="PTHR33570">
    <property type="entry name" value="4-CARBOXYMUCONOLACTONE DECARBOXYLASE FAMILY PROTEIN"/>
    <property type="match status" value="1"/>
</dbReference>
<dbReference type="InterPro" id="IPR052512">
    <property type="entry name" value="4CMD/NDH-1_regulator"/>
</dbReference>
<evidence type="ECO:0000313" key="4">
    <source>
        <dbReference type="Proteomes" id="UP000007735"/>
    </source>
</evidence>
<sequence>MKMSKDWNGATPPVGGTRHQDRRTMLKTSVGLAAAAALGSPAAAQTTGAPGNDRRARGLEALRAVGGGDFSQTLDPLSPDLSRLLIEDAYGDVMARPGLSQKTRELISVAVITVLGTARPALRFHIGGMLETGWSPREIVETLLHAVIYGGFPFAQDAVLLAREVFAERGITVGTGTGRPEGDDWTLGVQQLLMTGGDDAGAFARRVIDGSGPSPDLDRLTIEFAHGEIWNRPGLALKDRELATLAMVIAIGNLDSTVRFHVEACLRTGWTRAEITELLIQMTVYIGWPKALMAVGPALAVFAEVEKPGGLAAPSSAGEAIAGQRTQAETDDARFNRGVAAMGEISQASGEAVVNAFRDIAPDLGRYILEFSYGDVFSRPGLDLKSRELAAVAALTTRGTNADETPLKVHVEAALNTGATKEEVTEAILHMLPYAGFSRVQSAMALASQVFSQL</sequence>
<dbReference type="InterPro" id="IPR003779">
    <property type="entry name" value="CMD-like"/>
</dbReference>
<dbReference type="InterPro" id="IPR029032">
    <property type="entry name" value="AhpD-like"/>
</dbReference>
<dbReference type="eggNOG" id="COG0599">
    <property type="taxonomic scope" value="Bacteria"/>
</dbReference>
<gene>
    <name evidence="3" type="ordered locus">SFHH103_00271</name>
</gene>
<feature type="domain" description="Carboxymuconolactone decarboxylase-like" evidence="2">
    <location>
        <begin position="362"/>
        <end position="448"/>
    </location>
</feature>
<feature type="region of interest" description="Disordered" evidence="1">
    <location>
        <begin position="1"/>
        <end position="22"/>
    </location>
</feature>
<name>G9AAZ3_SINF1</name>
<dbReference type="InterPro" id="IPR006311">
    <property type="entry name" value="TAT_signal"/>
</dbReference>
<organism evidence="3 4">
    <name type="scientific">Sinorhizobium fredii (strain HH103)</name>
    <dbReference type="NCBI Taxonomy" id="1117943"/>
    <lineage>
        <taxon>Bacteria</taxon>
        <taxon>Pseudomonadati</taxon>
        <taxon>Pseudomonadota</taxon>
        <taxon>Alphaproteobacteria</taxon>
        <taxon>Hyphomicrobiales</taxon>
        <taxon>Rhizobiaceae</taxon>
        <taxon>Sinorhizobium/Ensifer group</taxon>
        <taxon>Sinorhizobium</taxon>
    </lineage>
</organism>
<evidence type="ECO:0000256" key="1">
    <source>
        <dbReference type="SAM" id="MobiDB-lite"/>
    </source>
</evidence>
<dbReference type="STRING" id="1117943.SFHH103_00271"/>
<feature type="domain" description="Carboxymuconolactone decarboxylase-like" evidence="2">
    <location>
        <begin position="87"/>
        <end position="164"/>
    </location>
</feature>
<dbReference type="GO" id="GO:0051920">
    <property type="term" value="F:peroxiredoxin activity"/>
    <property type="evidence" value="ECO:0007669"/>
    <property type="project" value="InterPro"/>
</dbReference>
<evidence type="ECO:0000259" key="2">
    <source>
        <dbReference type="Pfam" id="PF02627"/>
    </source>
</evidence>
<dbReference type="Gene3D" id="1.20.1290.10">
    <property type="entry name" value="AhpD-like"/>
    <property type="match status" value="3"/>
</dbReference>
<protein>
    <submittedName>
        <fullName evidence="3">Uncharacterized protein YJR111C</fullName>
    </submittedName>
</protein>
<dbReference type="PATRIC" id="fig|380.5.peg.295"/>
<dbReference type="PROSITE" id="PS51318">
    <property type="entry name" value="TAT"/>
    <property type="match status" value="1"/>
</dbReference>
<evidence type="ECO:0000313" key="3">
    <source>
        <dbReference type="EMBL" id="CCE94773.1"/>
    </source>
</evidence>
<proteinExistence type="predicted"/>